<comment type="subcellular location">
    <subcellularLocation>
        <location evidence="1">Endomembrane system</location>
        <topology evidence="1">Multi-pass membrane protein</topology>
    </subcellularLocation>
</comment>
<dbReference type="EMBL" id="LT629971">
    <property type="protein sequence ID" value="SEH50287.1"/>
    <property type="molecule type" value="Genomic_DNA"/>
</dbReference>
<dbReference type="PANTHER" id="PTHR39535">
    <property type="entry name" value="SPORULATION-DELAYING PROTEIN SDPB"/>
    <property type="match status" value="1"/>
</dbReference>
<name>A0A1H6IUF8_MYCRU</name>
<accession>A0A1H6IUF8</accession>
<dbReference type="InterPro" id="IPR053934">
    <property type="entry name" value="HTTM_dom"/>
</dbReference>
<evidence type="ECO:0000313" key="7">
    <source>
        <dbReference type="EMBL" id="SEH50287.1"/>
    </source>
</evidence>
<evidence type="ECO:0000256" key="3">
    <source>
        <dbReference type="ARBA" id="ARBA00022989"/>
    </source>
</evidence>
<keyword evidence="2 5" id="KW-0812">Transmembrane</keyword>
<reference evidence="8" key="1">
    <citation type="submission" date="2016-10" db="EMBL/GenBank/DDBJ databases">
        <authorList>
            <person name="Varghese N."/>
            <person name="Submissions S."/>
        </authorList>
    </citation>
    <scope>NUCLEOTIDE SEQUENCE [LARGE SCALE GENOMIC DNA]</scope>
    <source>
        <strain evidence="8">DSM 45405</strain>
    </source>
</reference>
<dbReference type="AlphaFoldDB" id="A0A1H6IUF8"/>
<feature type="transmembrane region" description="Helical" evidence="5">
    <location>
        <begin position="30"/>
        <end position="51"/>
    </location>
</feature>
<dbReference type="InterPro" id="IPR011020">
    <property type="entry name" value="HTTM-like"/>
</dbReference>
<feature type="transmembrane region" description="Helical" evidence="5">
    <location>
        <begin position="230"/>
        <end position="248"/>
    </location>
</feature>
<dbReference type="PANTHER" id="PTHR39535:SF2">
    <property type="entry name" value="HTTM DOMAIN-CONTAINING PROTEIN"/>
    <property type="match status" value="1"/>
</dbReference>
<organism evidence="7 8">
    <name type="scientific">Mycolicibacterium rutilum</name>
    <name type="common">Mycobacterium rutilum</name>
    <dbReference type="NCBI Taxonomy" id="370526"/>
    <lineage>
        <taxon>Bacteria</taxon>
        <taxon>Bacillati</taxon>
        <taxon>Actinomycetota</taxon>
        <taxon>Actinomycetes</taxon>
        <taxon>Mycobacteriales</taxon>
        <taxon>Mycobacteriaceae</taxon>
        <taxon>Mycolicibacterium</taxon>
    </lineage>
</organism>
<keyword evidence="4 5" id="KW-0472">Membrane</keyword>
<feature type="domain" description="HTTM-like" evidence="6">
    <location>
        <begin position="24"/>
        <end position="291"/>
    </location>
</feature>
<evidence type="ECO:0000256" key="4">
    <source>
        <dbReference type="ARBA" id="ARBA00023136"/>
    </source>
</evidence>
<evidence type="ECO:0000313" key="8">
    <source>
        <dbReference type="Proteomes" id="UP000182915"/>
    </source>
</evidence>
<protein>
    <submittedName>
        <fullName evidence="7">Vitamin K-dependent gamma-carboxylase</fullName>
    </submittedName>
</protein>
<feature type="transmembrane region" description="Helical" evidence="5">
    <location>
        <begin position="85"/>
        <end position="102"/>
    </location>
</feature>
<dbReference type="SMART" id="SM00752">
    <property type="entry name" value="HTTM"/>
    <property type="match status" value="1"/>
</dbReference>
<proteinExistence type="predicted"/>
<keyword evidence="8" id="KW-1185">Reference proteome</keyword>
<sequence>MNPASSTAKPMPERAINAWRHFWFRPTPTYTLGAVRILFGAIVVLWTLSLLGDLDDLFSTYGVVPAHRGGTYENGVFEFWAGDRALMIGWALLLISAIALTVGWHSRLAALLVFVLVLSFEFRNPFVFNSGDALLRIEALLLALSPCGAALSLDQRRAGGKFWSAQMRAPWALRLLQFQLSLIYISTFQVRMTGNKWPEGTALSYAFRLEDMLIIPLPHWVVTSAELMNLATWGTLVLELVIGILVWNRRCRRYVLTAGVALHSIILVTVAVGFFTPAMFVLYLAFIDPETIRRLPETVKSAVHQRFATDQRETPSRSDITDRVST</sequence>
<dbReference type="Pfam" id="PF05090">
    <property type="entry name" value="HTTM"/>
    <property type="match status" value="1"/>
</dbReference>
<feature type="transmembrane region" description="Helical" evidence="5">
    <location>
        <begin position="171"/>
        <end position="190"/>
    </location>
</feature>
<gene>
    <name evidence="7" type="ORF">SAMN04489835_0622</name>
</gene>
<feature type="transmembrane region" description="Helical" evidence="5">
    <location>
        <begin position="260"/>
        <end position="286"/>
    </location>
</feature>
<evidence type="ECO:0000259" key="6">
    <source>
        <dbReference type="SMART" id="SM00752"/>
    </source>
</evidence>
<dbReference type="InterPro" id="IPR052964">
    <property type="entry name" value="Sporulation_signal_mat"/>
</dbReference>
<keyword evidence="3 5" id="KW-1133">Transmembrane helix</keyword>
<dbReference type="STRING" id="370526.SAMN04489835_0622"/>
<evidence type="ECO:0000256" key="1">
    <source>
        <dbReference type="ARBA" id="ARBA00004127"/>
    </source>
</evidence>
<dbReference type="GO" id="GO:0012505">
    <property type="term" value="C:endomembrane system"/>
    <property type="evidence" value="ECO:0007669"/>
    <property type="project" value="UniProtKB-SubCell"/>
</dbReference>
<dbReference type="Proteomes" id="UP000182915">
    <property type="component" value="Chromosome I"/>
</dbReference>
<evidence type="ECO:0000256" key="5">
    <source>
        <dbReference type="SAM" id="Phobius"/>
    </source>
</evidence>
<evidence type="ECO:0000256" key="2">
    <source>
        <dbReference type="ARBA" id="ARBA00022692"/>
    </source>
</evidence>